<feature type="region of interest" description="Disordered" evidence="1">
    <location>
        <begin position="66"/>
        <end position="88"/>
    </location>
</feature>
<sequence length="348" mass="39771">MADLKIAASSFIPEEEKIFFQKWNRLKVSVSGLFNSFDELECIWDELKEESKTKETRVQNVAVQNKPPEVEKEEVGVQTDPIKKNEEPVLDWKSLVEETYNYNNEETTRKISIQSWSPSRSRSPTPDSLNSKLREINENKKPIQTEKISVVPEEEESQEENSQEPPSLDDIIPDLEEAPNSSIEEIPINEELFENSIVPKIEKETTPEKKEARKSIGLSKTLPVSSAPRTRKAEKRAKRKRADDQRENTTSKIQAKIGAREDFSRKTQVKRSRRIEDTIAQIRRTRDNSFLTSVSALSKRTGEPAASTRNGRPTPPPTPPANQAENCFTSYEMEIFNQVLHDQKAFAS</sequence>
<organism evidence="2 3">
    <name type="scientific">Oikopleura dioica</name>
    <name type="common">Tunicate</name>
    <dbReference type="NCBI Taxonomy" id="34765"/>
    <lineage>
        <taxon>Eukaryota</taxon>
        <taxon>Metazoa</taxon>
        <taxon>Chordata</taxon>
        <taxon>Tunicata</taxon>
        <taxon>Appendicularia</taxon>
        <taxon>Copelata</taxon>
        <taxon>Oikopleuridae</taxon>
        <taxon>Oikopleura</taxon>
    </lineage>
</organism>
<feature type="compositionally biased region" description="Acidic residues" evidence="1">
    <location>
        <begin position="152"/>
        <end position="162"/>
    </location>
</feature>
<feature type="region of interest" description="Disordered" evidence="1">
    <location>
        <begin position="287"/>
        <end position="326"/>
    </location>
</feature>
<feature type="compositionally biased region" description="Polar residues" evidence="1">
    <location>
        <begin position="288"/>
        <end position="298"/>
    </location>
</feature>
<gene>
    <name evidence="2" type="ORF">OKIOD_LOCUS8405</name>
</gene>
<feature type="region of interest" description="Disordered" evidence="1">
    <location>
        <begin position="113"/>
        <end position="186"/>
    </location>
</feature>
<dbReference type="Proteomes" id="UP001158576">
    <property type="component" value="Chromosome XSR"/>
</dbReference>
<dbReference type="EMBL" id="OU015569">
    <property type="protein sequence ID" value="CAG5100109.1"/>
    <property type="molecule type" value="Genomic_DNA"/>
</dbReference>
<feature type="compositionally biased region" description="Basic and acidic residues" evidence="1">
    <location>
        <begin position="68"/>
        <end position="87"/>
    </location>
</feature>
<reference evidence="2 3" key="1">
    <citation type="submission" date="2021-04" db="EMBL/GenBank/DDBJ databases">
        <authorList>
            <person name="Bliznina A."/>
        </authorList>
    </citation>
    <scope>NUCLEOTIDE SEQUENCE [LARGE SCALE GENOMIC DNA]</scope>
</reference>
<feature type="region of interest" description="Disordered" evidence="1">
    <location>
        <begin position="199"/>
        <end position="272"/>
    </location>
</feature>
<feature type="compositionally biased region" description="Basic and acidic residues" evidence="1">
    <location>
        <begin position="132"/>
        <end position="144"/>
    </location>
</feature>
<feature type="compositionally biased region" description="Basic residues" evidence="1">
    <location>
        <begin position="229"/>
        <end position="240"/>
    </location>
</feature>
<feature type="compositionally biased region" description="Basic and acidic residues" evidence="1">
    <location>
        <begin position="200"/>
        <end position="214"/>
    </location>
</feature>
<feature type="compositionally biased region" description="Low complexity" evidence="1">
    <location>
        <begin position="113"/>
        <end position="128"/>
    </location>
</feature>
<evidence type="ECO:0000313" key="2">
    <source>
        <dbReference type="EMBL" id="CAG5100109.1"/>
    </source>
</evidence>
<evidence type="ECO:0000313" key="3">
    <source>
        <dbReference type="Proteomes" id="UP001158576"/>
    </source>
</evidence>
<keyword evidence="3" id="KW-1185">Reference proteome</keyword>
<evidence type="ECO:0000256" key="1">
    <source>
        <dbReference type="SAM" id="MobiDB-lite"/>
    </source>
</evidence>
<name>A0ABN7SMJ4_OIKDI</name>
<proteinExistence type="predicted"/>
<accession>A0ABN7SMJ4</accession>
<protein>
    <submittedName>
        <fullName evidence="2">Oidioi.mRNA.OKI2018_I69.XSR.g16847.t1.cds</fullName>
    </submittedName>
</protein>